<evidence type="ECO:0000313" key="1">
    <source>
        <dbReference type="EMBL" id="MDI6105031.1"/>
    </source>
</evidence>
<gene>
    <name evidence="1" type="ORF">QLQ12_41245</name>
</gene>
<organism evidence="1 2">
    <name type="scientific">Actinoplanes sandaracinus</name>
    <dbReference type="NCBI Taxonomy" id="3045177"/>
    <lineage>
        <taxon>Bacteria</taxon>
        <taxon>Bacillati</taxon>
        <taxon>Actinomycetota</taxon>
        <taxon>Actinomycetes</taxon>
        <taxon>Micromonosporales</taxon>
        <taxon>Micromonosporaceae</taxon>
        <taxon>Actinoplanes</taxon>
    </lineage>
</organism>
<name>A0ABT6WZ57_9ACTN</name>
<evidence type="ECO:0000313" key="2">
    <source>
        <dbReference type="Proteomes" id="UP001241758"/>
    </source>
</evidence>
<keyword evidence="2" id="KW-1185">Reference proteome</keyword>
<dbReference type="Proteomes" id="UP001241758">
    <property type="component" value="Unassembled WGS sequence"/>
</dbReference>
<protein>
    <submittedName>
        <fullName evidence="1">Uncharacterized protein</fullName>
    </submittedName>
</protein>
<accession>A0ABT6WZ57</accession>
<comment type="caution">
    <text evidence="1">The sequence shown here is derived from an EMBL/GenBank/DDBJ whole genome shotgun (WGS) entry which is preliminary data.</text>
</comment>
<sequence>MIRESVLAKAMTPTTIRQQVRLAKLAIIDQMRAGLERRAESQANATPISVWAGIRIAVMVMVRGTPASPRSLTLPLDQAG</sequence>
<reference evidence="1 2" key="1">
    <citation type="submission" date="2023-05" db="EMBL/GenBank/DDBJ databases">
        <title>Actinoplanes sp. NEAU-A12 genome sequencing.</title>
        <authorList>
            <person name="Wang Z.-S."/>
        </authorList>
    </citation>
    <scope>NUCLEOTIDE SEQUENCE [LARGE SCALE GENOMIC DNA]</scope>
    <source>
        <strain evidence="1 2">NEAU-A12</strain>
    </source>
</reference>
<proteinExistence type="predicted"/>
<dbReference type="EMBL" id="JASCTH010000040">
    <property type="protein sequence ID" value="MDI6105031.1"/>
    <property type="molecule type" value="Genomic_DNA"/>
</dbReference>
<dbReference type="RefSeq" id="WP_282766496.1">
    <property type="nucleotide sequence ID" value="NZ_JASCTH010000040.1"/>
</dbReference>